<feature type="coiled-coil region" evidence="3">
    <location>
        <begin position="165"/>
        <end position="195"/>
    </location>
</feature>
<dbReference type="PROSITE" id="PS51635">
    <property type="entry name" value="PNPLA"/>
    <property type="match status" value="1"/>
</dbReference>
<dbReference type="GO" id="GO:0016787">
    <property type="term" value="F:hydrolase activity"/>
    <property type="evidence" value="ECO:0007669"/>
    <property type="project" value="UniProtKB-UniRule"/>
</dbReference>
<evidence type="ECO:0000256" key="2">
    <source>
        <dbReference type="PROSITE-ProRule" id="PRU01161"/>
    </source>
</evidence>
<keyword evidence="1 2" id="KW-0443">Lipid metabolism</keyword>
<gene>
    <name evidence="5" type="ORF">FGLOB1_7573</name>
</gene>
<dbReference type="SUPFAM" id="SSF52540">
    <property type="entry name" value="P-loop containing nucleoside triphosphate hydrolases"/>
    <property type="match status" value="1"/>
</dbReference>
<keyword evidence="3" id="KW-0175">Coiled coil</keyword>
<protein>
    <submittedName>
        <fullName evidence="5">Calcium-independent phospholipase a2</fullName>
    </submittedName>
</protein>
<sequence length="1606" mass="182599">MSGFEIAGIVLGSIPLLISATEHYRNSLDHATAFRKWKDVLNSALREFWYQHSSFELSLRIILKDEASPPEIEEMIRDPHHELWKSRDLSRALQERHKNAYRPYIYIIKDMHAYMKRLASHLDIDRDAGTADELEAIIKANERLPSPGGLVTFEFKRAVKLTMKRKEVQKLLDDMKASNNRLDELIKKSEALNNNNTTPSTVGKLGLSSSLQQIQNYATMLHQTLGKAWSCSTHASHEIRLLLEDRVVCRREPKSLKKVKPPSKPLSFTITHKSPTSSALWKSAQIEIIDSDREADEENKTVRFKESDPRTFVQGKQSISIRSIHGLTVVGGLCTVFRCYNGFGFGLDDQGVLYETYQAEVKPVCCAENLISLQELLLARSDMKCFIPLTEEQRYRLSIILTSSFIQLHSTPWLNKHWSQRAVLFSSTSTDDQLVVDLRHPFIAESYESSSCPSTASIESKEPADDSTNLLTLAKILLQIKFHGRTTFTKSQERISNSTAFDRVQESQLLRCSIEGQALKLQISSRCRICNRRSRAGELVFCTGCGNSKRPAHRACLARDRQHVMSPRRRLSVGDEECKEVDYSDYVFTRYLLQPPAPNLKLQLHTKDATCAWIGVPSLQRFEKPQIHVWPRLQDLLQMSRCVKPGQYPKLVSFIGETGSGKSTLIRTMIQMARPDHPEGESVPVPGSPSDRFASTSSDIHAYSDPLTLSTNYPIVYADCEGFVGSDKPIAQEIIAALSQPNWLFQWEFGEESAEHKVLKHWQDKQDKLLRQVNQFLNGAESRINVEWGKLDYPDPRSSVIMEDSDGRRLCTVQNNTRKLIVKFLYPRVLYGFSDVVCFVTTNGRTSDSFLGQLIDWAQHSHDRILNQRTKPALIVILNIVVDIDEGSSSDATDDLLRSFQRTERFRTLQALWEEREHPIRNTADLLLCYYSDFKVVLIPAISSKSSPADATSVGKSIRQLYETIRGSVSKIRNAKADSGTESDLATLNTHMNRSLSVLGQDLRAALDLHDIVMNDSSIPTRLSDHVASTLRQMCILREIDRMDAIGGEERVVDEFAPYVGACIVAQTCRIQDIALERKTGRRCRNYYDGHYKGHQFTRPDDELEDVQGLNRRGGESNHRCSWHPDRGGVRGIVELCVLRQIERHVGYGIAIHELFDLVVGTSTGGIVALGVFHQRWSTDDAINRFRALARRAFTLRLGLGNSFIKALAQPFYEFLYTSEGIEQSLQDSFGGSNLFGASFNQRNNSRSRTGGRDWVKVGVVSCLQGRNQAKLIANYSRNPRADTDEEDYFSREDEQSKDFKIWEAARATSAAPTFFQPFVHPETKRAYIDGALMHNNPVSLAYSEVEKIWPGSLPPDIILSIGTGLVVDKSGRMKTKHNSKLESFKKYIPRGYLMRIEAGLGIIQSSTNCHEAWKEFRNMSVTDRRLRQNCHRLNVGLKQRVEMDDVEKMDSLLEECEKYLCDGTKMFYYDRAYRTAPEHLQTVARRLLASLFYYVGPLERTMKGGKCVGKIFCRLEAGSVSAKELLRDHVRFRLGQIPEDSTKAVYPRILPHRDSKGWDSRDLSALVVLKVEEGTCRRWIEVNLPHWRDEWEPISGFQPLRRTNV</sequence>
<dbReference type="CDD" id="cd07199">
    <property type="entry name" value="Pat17_PNPLA8_PNPLA9_like"/>
    <property type="match status" value="1"/>
</dbReference>
<dbReference type="InterPro" id="IPR027417">
    <property type="entry name" value="P-loop_NTPase"/>
</dbReference>
<keyword evidence="2" id="KW-0378">Hydrolase</keyword>
<evidence type="ECO:0000313" key="5">
    <source>
        <dbReference type="EMBL" id="KAF5706135.1"/>
    </source>
</evidence>
<dbReference type="GO" id="GO:0046486">
    <property type="term" value="P:glycerolipid metabolic process"/>
    <property type="evidence" value="ECO:0007669"/>
    <property type="project" value="UniProtKB-ARBA"/>
</dbReference>
<evidence type="ECO:0000256" key="3">
    <source>
        <dbReference type="SAM" id="Coils"/>
    </source>
</evidence>
<name>A0A8H5Y7K2_9HYPO</name>
<dbReference type="PANTHER" id="PTHR35186">
    <property type="entry name" value="ANK_REP_REGION DOMAIN-CONTAINING PROTEIN"/>
    <property type="match status" value="1"/>
</dbReference>
<dbReference type="InterPro" id="IPR002641">
    <property type="entry name" value="PNPLA_dom"/>
</dbReference>
<evidence type="ECO:0000259" key="4">
    <source>
        <dbReference type="PROSITE" id="PS51635"/>
    </source>
</evidence>
<organism evidence="5 6">
    <name type="scientific">Fusarium globosum</name>
    <dbReference type="NCBI Taxonomy" id="78864"/>
    <lineage>
        <taxon>Eukaryota</taxon>
        <taxon>Fungi</taxon>
        <taxon>Dikarya</taxon>
        <taxon>Ascomycota</taxon>
        <taxon>Pezizomycotina</taxon>
        <taxon>Sordariomycetes</taxon>
        <taxon>Hypocreomycetidae</taxon>
        <taxon>Hypocreales</taxon>
        <taxon>Nectriaceae</taxon>
        <taxon>Fusarium</taxon>
        <taxon>Fusarium fujikuroi species complex</taxon>
    </lineage>
</organism>
<feature type="active site" description="Nucleophile" evidence="2">
    <location>
        <position position="1163"/>
    </location>
</feature>
<feature type="active site" description="Proton acceptor" evidence="2">
    <location>
        <position position="1330"/>
    </location>
</feature>
<dbReference type="PANTHER" id="PTHR35186:SF4">
    <property type="entry name" value="PRION-INHIBITION AND PROPAGATION HELO DOMAIN-CONTAINING PROTEIN"/>
    <property type="match status" value="1"/>
</dbReference>
<dbReference type="InterPro" id="IPR056002">
    <property type="entry name" value="DUF7580"/>
</dbReference>
<dbReference type="Pfam" id="PF01734">
    <property type="entry name" value="Patatin"/>
    <property type="match status" value="1"/>
</dbReference>
<comment type="caution">
    <text evidence="5">The sequence shown here is derived from an EMBL/GenBank/DDBJ whole genome shotgun (WGS) entry which is preliminary data.</text>
</comment>
<dbReference type="InterPro" id="IPR016035">
    <property type="entry name" value="Acyl_Trfase/lysoPLipase"/>
</dbReference>
<feature type="short sequence motif" description="GXSXG" evidence="2">
    <location>
        <begin position="1161"/>
        <end position="1165"/>
    </location>
</feature>
<dbReference type="Gene3D" id="3.40.1090.10">
    <property type="entry name" value="Cytosolic phospholipase A2 catalytic domain"/>
    <property type="match status" value="1"/>
</dbReference>
<dbReference type="SUPFAM" id="SSF52151">
    <property type="entry name" value="FabD/lysophospholipase-like"/>
    <property type="match status" value="1"/>
</dbReference>
<evidence type="ECO:0000313" key="6">
    <source>
        <dbReference type="Proteomes" id="UP000532311"/>
    </source>
</evidence>
<dbReference type="Proteomes" id="UP000532311">
    <property type="component" value="Unassembled WGS sequence"/>
</dbReference>
<accession>A0A8H5Y7K2</accession>
<dbReference type="EMBL" id="JAAQPF010000329">
    <property type="protein sequence ID" value="KAF5706135.1"/>
    <property type="molecule type" value="Genomic_DNA"/>
</dbReference>
<feature type="domain" description="PNPLA" evidence="4">
    <location>
        <begin position="1123"/>
        <end position="1343"/>
    </location>
</feature>
<proteinExistence type="predicted"/>
<evidence type="ECO:0000256" key="1">
    <source>
        <dbReference type="ARBA" id="ARBA00023098"/>
    </source>
</evidence>
<dbReference type="GO" id="GO:0016042">
    <property type="term" value="P:lipid catabolic process"/>
    <property type="evidence" value="ECO:0007669"/>
    <property type="project" value="UniProtKB-UniRule"/>
</dbReference>
<comment type="caution">
    <text evidence="2">Lacks conserved residue(s) required for the propagation of feature annotation.</text>
</comment>
<dbReference type="Pfam" id="PF24476">
    <property type="entry name" value="DUF7580"/>
    <property type="match status" value="1"/>
</dbReference>
<feature type="short sequence motif" description="DGA/G" evidence="2">
    <location>
        <begin position="1330"/>
        <end position="1332"/>
    </location>
</feature>
<keyword evidence="6" id="KW-1185">Reference proteome</keyword>
<keyword evidence="2" id="KW-0442">Lipid degradation</keyword>
<reference evidence="5 6" key="1">
    <citation type="submission" date="2020-05" db="EMBL/GenBank/DDBJ databases">
        <title>Identification and distribution of gene clusters putatively required for synthesis of sphingolipid metabolism inhibitors in phylogenetically diverse species of the filamentous fungus Fusarium.</title>
        <authorList>
            <person name="Kim H.-S."/>
            <person name="Busman M."/>
            <person name="Brown D.W."/>
            <person name="Divon H."/>
            <person name="Uhlig S."/>
            <person name="Proctor R.H."/>
        </authorList>
    </citation>
    <scope>NUCLEOTIDE SEQUENCE [LARGE SCALE GENOMIC DNA]</scope>
    <source>
        <strain evidence="5 6">NRRL 26131</strain>
    </source>
</reference>